<keyword evidence="2" id="KW-0472">Membrane</keyword>
<keyword evidence="4" id="KW-1185">Reference proteome</keyword>
<protein>
    <recommendedName>
        <fullName evidence="5">SEA domain-containing protein</fullName>
    </recommendedName>
</protein>
<feature type="compositionally biased region" description="Pro residues" evidence="1">
    <location>
        <begin position="1570"/>
        <end position="1585"/>
    </location>
</feature>
<dbReference type="STRING" id="137246.A0A401T2N5"/>
<keyword evidence="2" id="KW-0812">Transmembrane</keyword>
<feature type="compositionally biased region" description="Basic residues" evidence="1">
    <location>
        <begin position="1505"/>
        <end position="1519"/>
    </location>
</feature>
<comment type="caution">
    <text evidence="3">The sequence shown here is derived from an EMBL/GenBank/DDBJ whole genome shotgun (WGS) entry which is preliminary data.</text>
</comment>
<reference evidence="3 4" key="1">
    <citation type="journal article" date="2018" name="Nat. Ecol. Evol.">
        <title>Shark genomes provide insights into elasmobranch evolution and the origin of vertebrates.</title>
        <authorList>
            <person name="Hara Y"/>
            <person name="Yamaguchi K"/>
            <person name="Onimaru K"/>
            <person name="Kadota M"/>
            <person name="Koyanagi M"/>
            <person name="Keeley SD"/>
            <person name="Tatsumi K"/>
            <person name="Tanaka K"/>
            <person name="Motone F"/>
            <person name="Kageyama Y"/>
            <person name="Nozu R"/>
            <person name="Adachi N"/>
            <person name="Nishimura O"/>
            <person name="Nakagawa R"/>
            <person name="Tanegashima C"/>
            <person name="Kiyatake I"/>
            <person name="Matsumoto R"/>
            <person name="Murakumo K"/>
            <person name="Nishida K"/>
            <person name="Terakita A"/>
            <person name="Kuratani S"/>
            <person name="Sato K"/>
            <person name="Hyodo S Kuraku.S."/>
        </authorList>
    </citation>
    <scope>NUCLEOTIDE SEQUENCE [LARGE SCALE GENOMIC DNA]</scope>
</reference>
<dbReference type="OrthoDB" id="10064192at2759"/>
<dbReference type="PANTHER" id="PTHR21590">
    <property type="entry name" value="SEA DOMAIN-CONTAINING PROTEIN"/>
    <property type="match status" value="1"/>
</dbReference>
<feature type="region of interest" description="Disordered" evidence="1">
    <location>
        <begin position="1492"/>
        <end position="1585"/>
    </location>
</feature>
<evidence type="ECO:0000313" key="3">
    <source>
        <dbReference type="EMBL" id="GCC36888.1"/>
    </source>
</evidence>
<organism evidence="3 4">
    <name type="scientific">Chiloscyllium punctatum</name>
    <name type="common">Brownbanded bambooshark</name>
    <name type="synonym">Hemiscyllium punctatum</name>
    <dbReference type="NCBI Taxonomy" id="137246"/>
    <lineage>
        <taxon>Eukaryota</taxon>
        <taxon>Metazoa</taxon>
        <taxon>Chordata</taxon>
        <taxon>Craniata</taxon>
        <taxon>Vertebrata</taxon>
        <taxon>Chondrichthyes</taxon>
        <taxon>Elasmobranchii</taxon>
        <taxon>Galeomorphii</taxon>
        <taxon>Galeoidea</taxon>
        <taxon>Orectolobiformes</taxon>
        <taxon>Hemiscylliidae</taxon>
        <taxon>Chiloscyllium</taxon>
    </lineage>
</organism>
<evidence type="ECO:0000313" key="4">
    <source>
        <dbReference type="Proteomes" id="UP000287033"/>
    </source>
</evidence>
<dbReference type="OMA" id="SGPMIFT"/>
<evidence type="ECO:0008006" key="5">
    <source>
        <dbReference type="Google" id="ProtNLM"/>
    </source>
</evidence>
<gene>
    <name evidence="3" type="ORF">chiPu_0015388</name>
</gene>
<feature type="region of interest" description="Disordered" evidence="1">
    <location>
        <begin position="1683"/>
        <end position="1719"/>
    </location>
</feature>
<evidence type="ECO:0000256" key="1">
    <source>
        <dbReference type="SAM" id="MobiDB-lite"/>
    </source>
</evidence>
<dbReference type="Pfam" id="PF12877">
    <property type="entry name" value="KIAA1549"/>
    <property type="match status" value="1"/>
</dbReference>
<feature type="transmembrane region" description="Helical" evidence="2">
    <location>
        <begin position="1208"/>
        <end position="1230"/>
    </location>
</feature>
<dbReference type="InterPro" id="IPR024606">
    <property type="entry name" value="KIAA1549"/>
</dbReference>
<evidence type="ECO:0000256" key="2">
    <source>
        <dbReference type="SAM" id="Phobius"/>
    </source>
</evidence>
<accession>A0A401T2N5</accession>
<name>A0A401T2N5_CHIPU</name>
<dbReference type="Proteomes" id="UP000287033">
    <property type="component" value="Unassembled WGS sequence"/>
</dbReference>
<dbReference type="EMBL" id="BEZZ01000903">
    <property type="protein sequence ID" value="GCC36888.1"/>
    <property type="molecule type" value="Genomic_DNA"/>
</dbReference>
<dbReference type="PANTHER" id="PTHR21590:SF4">
    <property type="entry name" value="UPF0606 PROTEIN KIAA1549"/>
    <property type="match status" value="1"/>
</dbReference>
<keyword evidence="2" id="KW-1133">Transmembrane helix</keyword>
<feature type="region of interest" description="Disordered" evidence="1">
    <location>
        <begin position="1280"/>
        <end position="1379"/>
    </location>
</feature>
<sequence length="1719" mass="188984">MSGSQRASARGGFGVTSSCSRARRRIPEWWLRVRELSDVVGRLSESHRARTMDGVLGRRRLPLYTGYRPSVRGLFGNYGSFSLVASLLLCLPAPGSLSGEHFLDDAVLSGRTHEQNLDINDTLESALTKQNQESKISTTAVESALQSSLDLKAGIQLNSEETLTQVKNQTWSGKLVLSDSQESSAIYNSQVTASSESVTMVTEEYQLITSLYLLTPTLSSPVSPFSFLKNSATRQSSEPQISLHLSNSILVYPLSFRIVSDISILPSSKLSLEPITTLFSSIAVSRAFQPAISKTMANLDFMEYSETDLLSHIDAAYRTEAIFSHHMEDFTQENEISSTSNNVAFLSSKREFKITLESLVHHVKTPIKASLTSELVSEACSTSDLPQLSTDAALVDNNAVADGVILTEFRVPLLSTHIYTSLSPHGVLLSPSKLLHTQSFINDFGSGDDLEIIPFSLSNTAAFVLASSLVFDSFGSELLDSEAYNTHFSVPTVSSKLRTSSVPSLTVLPYYTTTSTTIYPSNQVLRSSFEDNFDISTISPSLLMEETFAFAPTVDEFSVASEHLKSTLPQNKNASYPSIVTTHLPEFLASESFELTSILEPSLDLVSSLISIFSTEASIVSVTEYSNLFESYPEGLSVFETTYLENLLSSSNLESSFLKPEHSTLNILATSTNHTNLAVDLESSFITAYSHSISEMMPSFESLSPSDEVIQPTLMPSVFESSFTERSTLTSSNFLPSTVAITIDTPSSTVDLPSSSTSTLLHTFPNVLPSSTETVLIATSFLLTPSPPPVRNSSDPTLMTILTVPVTKTQIGNPTATPYSSSTMQAVSSTTLKPTYPTTTRTVASSTAQNFVCDVNDPNSYLVTAVLSNKVTTLQDVVQSIKDILSQHFKRHVELQFQVLQSKQELTFMVTAGSVVFSGPAVLNSLTQTALVSGNAPIILSLQPALAVPDHQAQVKIVLQFVPRYVDVRFCNFTQRIEKGLTMAFAEVHRRRQEREGFTVQIINVTHAAENFGGLQQGPVNITFAINGRRGFLNGSDVSDLLRILNLVEFSFYLGFPVLKTAEPIYYPELNRSHVLKASWIKTVLLGVHDNHIQDKTFQAELERKLAQLISEATGSGRRRKRASTLGNNTVQVVNITKITGDENPTELIYFVEKQNGERLGANEAANLINKVDIQRAAIVLGYRIQGALARPVEIIATSPPTDENKNLWIIVAVLVPVIVVVVIVTILYWKFCRTDKLEFQPDTMSNIQQRQKLQVPSVKGFDFAKQHIGQHGKDDVLVIHEGLPPPTAKEGGTPSENGDAPNPQPKAAKLSKGLRQRSRISPSEGESTTSEQSSGRESIEDIPRPPATPASGNRRTVIKNGPAEISRTDEQTSSASIFDHVDRISRPSEASKQLPNKIQLIAMQPIPAPPLQNPLLPERVTETNKINKEVQRALRQKSEIEHHRNKIRLRAKRKGHYDFPIMDEVDTIDTKERRRAYRRAQIHIDRILDPSIDGPSVLLEPRKSYRAKRSPRPRRRHQVNGSMMDAEKDRLITTDSDGTYKKPPGVNNAAYVSDPDLPLEPKPHSPSHTHPPPPAPPPYIPPQPSIEEARQQMYSLLDDAFALAAPGSPGKVLSAVCLGQAATSTPIRGTRVSANNHWTPVYEQPQSFSYSYATRYEETGMNSSSGAGHLHNHSTGYMQPGQEIKQEQSHQEPVYSNRPIYAEELKTRSSGHNPGTMG</sequence>
<feature type="compositionally biased region" description="Polar residues" evidence="1">
    <location>
        <begin position="1709"/>
        <end position="1719"/>
    </location>
</feature>
<proteinExistence type="predicted"/>
<feature type="compositionally biased region" description="Low complexity" evidence="1">
    <location>
        <begin position="1322"/>
        <end position="1337"/>
    </location>
</feature>